<keyword evidence="3" id="KW-0238">DNA-binding</keyword>
<dbReference type="GO" id="GO:0003677">
    <property type="term" value="F:DNA binding"/>
    <property type="evidence" value="ECO:0007669"/>
    <property type="project" value="UniProtKB-KW"/>
</dbReference>
<dbReference type="Gene3D" id="1.10.1660.10">
    <property type="match status" value="1"/>
</dbReference>
<feature type="domain" description="HTH merR-type" evidence="5">
    <location>
        <begin position="4"/>
        <end position="73"/>
    </location>
</feature>
<evidence type="ECO:0000256" key="4">
    <source>
        <dbReference type="ARBA" id="ARBA00023163"/>
    </source>
</evidence>
<keyword evidence="1" id="KW-0678">Repressor</keyword>
<dbReference type="RefSeq" id="WP_033431105.1">
    <property type="nucleotide sequence ID" value="NZ_CP034550.1"/>
</dbReference>
<dbReference type="AlphaFoldDB" id="A0A5Q0H2G2"/>
<dbReference type="GO" id="GO:0003700">
    <property type="term" value="F:DNA-binding transcription factor activity"/>
    <property type="evidence" value="ECO:0007669"/>
    <property type="project" value="InterPro"/>
</dbReference>
<dbReference type="SMART" id="SM00422">
    <property type="entry name" value="HTH_MERR"/>
    <property type="match status" value="1"/>
</dbReference>
<evidence type="ECO:0000256" key="2">
    <source>
        <dbReference type="ARBA" id="ARBA00023015"/>
    </source>
</evidence>
<evidence type="ECO:0000313" key="7">
    <source>
        <dbReference type="Proteomes" id="UP000325787"/>
    </source>
</evidence>
<name>A0A5Q0H2G2_SACSY</name>
<dbReference type="PROSITE" id="PS50937">
    <property type="entry name" value="HTH_MERR_2"/>
    <property type="match status" value="1"/>
</dbReference>
<dbReference type="KEGG" id="ssyi:EKG83_23600"/>
<accession>A0A5Q0H2G2</accession>
<evidence type="ECO:0000256" key="1">
    <source>
        <dbReference type="ARBA" id="ARBA00022491"/>
    </source>
</evidence>
<organism evidence="6 7">
    <name type="scientific">Saccharothrix syringae</name>
    <name type="common">Nocardiopsis syringae</name>
    <dbReference type="NCBI Taxonomy" id="103733"/>
    <lineage>
        <taxon>Bacteria</taxon>
        <taxon>Bacillati</taxon>
        <taxon>Actinomycetota</taxon>
        <taxon>Actinomycetes</taxon>
        <taxon>Pseudonocardiales</taxon>
        <taxon>Pseudonocardiaceae</taxon>
        <taxon>Saccharothrix</taxon>
    </lineage>
</organism>
<dbReference type="InterPro" id="IPR000551">
    <property type="entry name" value="MerR-type_HTH_dom"/>
</dbReference>
<evidence type="ECO:0000256" key="3">
    <source>
        <dbReference type="ARBA" id="ARBA00023125"/>
    </source>
</evidence>
<keyword evidence="7" id="KW-1185">Reference proteome</keyword>
<sequence length="240" mass="26594">MTGTWSTGDLARAGGVTVRMLHHYDEIGLLAPSGRTASGHRRYTADDVRRLYRIRALRQLGLPLDRIAASLGSGDLRTALADQLADLDARAEHLAELRRRVRALLDTPDPAPDQLLAALEHQSLLDSYLSGRQQADLVARSAELGPEQVDALRTELLGLVAELERHQRADTPTTDPDVRRLVDRWQEIGESFHSNADAVKDRIGDLWRDHGDRLGADLARRTGRDLPAVLAYLDRARGAR</sequence>
<reference evidence="7" key="1">
    <citation type="journal article" date="2021" name="Curr. Microbiol.">
        <title>Complete genome of nocamycin-producing strain Saccharothrix syringae NRRL B-16468 reveals the biosynthetic potential for secondary metabolites.</title>
        <authorList>
            <person name="Mo X."/>
            <person name="Yang S."/>
        </authorList>
    </citation>
    <scope>NUCLEOTIDE SEQUENCE [LARGE SCALE GENOMIC DNA]</scope>
    <source>
        <strain evidence="7">ATCC 51364 / DSM 43886 / JCM 6844 / KCTC 9398 / NBRC 14523 / NRRL B-16468 / INA 2240</strain>
    </source>
</reference>
<dbReference type="OrthoDB" id="9809391at2"/>
<dbReference type="SUPFAM" id="SSF46955">
    <property type="entry name" value="Putative DNA-binding domain"/>
    <property type="match status" value="1"/>
</dbReference>
<proteinExistence type="predicted"/>
<dbReference type="PANTHER" id="PTHR30204">
    <property type="entry name" value="REDOX-CYCLING DRUG-SENSING TRANSCRIPTIONAL ACTIVATOR SOXR"/>
    <property type="match status" value="1"/>
</dbReference>
<dbReference type="EMBL" id="CP034550">
    <property type="protein sequence ID" value="QFZ20010.1"/>
    <property type="molecule type" value="Genomic_DNA"/>
</dbReference>
<dbReference type="PRINTS" id="PR00040">
    <property type="entry name" value="HTHMERR"/>
</dbReference>
<dbReference type="PANTHER" id="PTHR30204:SF69">
    <property type="entry name" value="MERR-FAMILY TRANSCRIPTIONAL REGULATOR"/>
    <property type="match status" value="1"/>
</dbReference>
<evidence type="ECO:0000259" key="5">
    <source>
        <dbReference type="PROSITE" id="PS50937"/>
    </source>
</evidence>
<protein>
    <submittedName>
        <fullName evidence="6">MerR family transcriptional regulator</fullName>
    </submittedName>
</protein>
<evidence type="ECO:0000313" key="6">
    <source>
        <dbReference type="EMBL" id="QFZ20010.1"/>
    </source>
</evidence>
<dbReference type="CDD" id="cd01106">
    <property type="entry name" value="HTH_TipAL-Mta"/>
    <property type="match status" value="1"/>
</dbReference>
<dbReference type="InterPro" id="IPR009061">
    <property type="entry name" value="DNA-bd_dom_put_sf"/>
</dbReference>
<keyword evidence="4" id="KW-0804">Transcription</keyword>
<dbReference type="InterPro" id="IPR047057">
    <property type="entry name" value="MerR_fam"/>
</dbReference>
<dbReference type="Proteomes" id="UP000325787">
    <property type="component" value="Chromosome"/>
</dbReference>
<dbReference type="Pfam" id="PF13411">
    <property type="entry name" value="MerR_1"/>
    <property type="match status" value="1"/>
</dbReference>
<gene>
    <name evidence="6" type="ORF">EKG83_23600</name>
</gene>
<keyword evidence="2" id="KW-0805">Transcription regulation</keyword>